<evidence type="ECO:0000313" key="2">
    <source>
        <dbReference type="EMBL" id="CCQ51642.1"/>
    </source>
</evidence>
<reference evidence="2 3" key="1">
    <citation type="submission" date="2013-01" db="EMBL/GenBank/DDBJ databases">
        <authorList>
            <person name="Bench S."/>
        </authorList>
    </citation>
    <scope>NUCLEOTIDE SEQUENCE [LARGE SCALE GENOMIC DNA]</scope>
    <source>
        <strain evidence="2 3">WH 8502</strain>
    </source>
</reference>
<name>T2IFM7_CROWT</name>
<sequence length="257" mass="29963">MDETYQMYVNRVASLTLPTSYQNQLKNIQKSPKFQQRQPVSFPGYTVLTPPYQDDTTNESFYEQLNLIQQQLIEKIAPNLLIPLPPESFHLTLADLIWEDNYLNGIKSEQNFDEKLEKAITESFETYQKIDLEKGESQWQILGLLVFPRALVVGLVPCNELSYDKIYQLRRTIYQNKQLIGLGIQQQYLLTAHVTLGYFDEIPDNLDRSSLESVILSFNDQWIEKEPQILKVAQGELRKFENMTEFLSDQTNPKVMI</sequence>
<evidence type="ECO:0000259" key="1">
    <source>
        <dbReference type="Pfam" id="PF08975"/>
    </source>
</evidence>
<dbReference type="EMBL" id="CAQK01000502">
    <property type="protein sequence ID" value="CCQ51642.1"/>
    <property type="molecule type" value="Genomic_DNA"/>
</dbReference>
<dbReference type="AlphaFoldDB" id="T2IFM7"/>
<protein>
    <recommendedName>
        <fullName evidence="1">DUF1868 domain-containing protein</fullName>
    </recommendedName>
</protein>
<dbReference type="InterPro" id="IPR015069">
    <property type="entry name" value="2H-PEstase_DUF1868"/>
</dbReference>
<proteinExistence type="predicted"/>
<reference evidence="2 3" key="2">
    <citation type="submission" date="2013-09" db="EMBL/GenBank/DDBJ databases">
        <title>Whole genome comparison of six Crocosphaera watsonii strains with differing phenotypes.</title>
        <authorList>
            <person name="Bench S.R."/>
            <person name="Heller P."/>
            <person name="Frank I."/>
            <person name="Arciniega M."/>
            <person name="Shilova I.N."/>
            <person name="Zehr J.P."/>
        </authorList>
    </citation>
    <scope>NUCLEOTIDE SEQUENCE [LARGE SCALE GENOMIC DNA]</scope>
    <source>
        <strain evidence="2 3">WH 8502</strain>
    </source>
</reference>
<comment type="caution">
    <text evidence="2">The sequence shown here is derived from an EMBL/GenBank/DDBJ whole genome shotgun (WGS) entry which is preliminary data.</text>
</comment>
<evidence type="ECO:0000313" key="3">
    <source>
        <dbReference type="Proteomes" id="UP000018348"/>
    </source>
</evidence>
<dbReference type="Proteomes" id="UP000018348">
    <property type="component" value="Unassembled WGS sequence"/>
</dbReference>
<gene>
    <name evidence="2" type="ORF">CWATWH8502_3611</name>
</gene>
<dbReference type="InterPro" id="IPR009097">
    <property type="entry name" value="Cyclic_Pdiesterase"/>
</dbReference>
<organism evidence="2 3">
    <name type="scientific">Crocosphaera watsonii WH 8502</name>
    <dbReference type="NCBI Taxonomy" id="423474"/>
    <lineage>
        <taxon>Bacteria</taxon>
        <taxon>Bacillati</taxon>
        <taxon>Cyanobacteriota</taxon>
        <taxon>Cyanophyceae</taxon>
        <taxon>Oscillatoriophycideae</taxon>
        <taxon>Chroococcales</taxon>
        <taxon>Aphanothecaceae</taxon>
        <taxon>Crocosphaera</taxon>
    </lineage>
</organism>
<dbReference type="Gene3D" id="3.90.1140.10">
    <property type="entry name" value="Cyclic phosphodiesterase"/>
    <property type="match status" value="1"/>
</dbReference>
<dbReference type="SUPFAM" id="SSF55144">
    <property type="entry name" value="LigT-like"/>
    <property type="match status" value="1"/>
</dbReference>
<dbReference type="RefSeq" id="WP_021830868.1">
    <property type="nucleotide sequence ID" value="NZ_CAQK01000502.1"/>
</dbReference>
<feature type="domain" description="DUF1868" evidence="1">
    <location>
        <begin position="34"/>
        <end position="101"/>
    </location>
</feature>
<accession>T2IFM7</accession>
<dbReference type="Pfam" id="PF08975">
    <property type="entry name" value="2H-phosphodiest"/>
    <property type="match status" value="1"/>
</dbReference>